<feature type="compositionally biased region" description="Pro residues" evidence="9">
    <location>
        <begin position="21"/>
        <end position="30"/>
    </location>
</feature>
<organism evidence="11 12">
    <name type="scientific">Bison bison bison</name>
    <name type="common">North American plains bison</name>
    <dbReference type="NCBI Taxonomy" id="43346"/>
    <lineage>
        <taxon>Eukaryota</taxon>
        <taxon>Metazoa</taxon>
        <taxon>Chordata</taxon>
        <taxon>Craniata</taxon>
        <taxon>Vertebrata</taxon>
        <taxon>Euteleostomi</taxon>
        <taxon>Mammalia</taxon>
        <taxon>Eutheria</taxon>
        <taxon>Laurasiatheria</taxon>
        <taxon>Artiodactyla</taxon>
        <taxon>Ruminantia</taxon>
        <taxon>Pecora</taxon>
        <taxon>Bovidae</taxon>
        <taxon>Bovinae</taxon>
        <taxon>Bison</taxon>
    </lineage>
</organism>
<gene>
    <name evidence="12" type="primary">SIX3</name>
</gene>
<dbReference type="GO" id="GO:0000978">
    <property type="term" value="F:RNA polymerase II cis-regulatory region sequence-specific DNA binding"/>
    <property type="evidence" value="ECO:0007669"/>
    <property type="project" value="TreeGrafter"/>
</dbReference>
<proteinExistence type="inferred from homology"/>
<accession>A0A6P3HCT5</accession>
<dbReference type="Pfam" id="PF16878">
    <property type="entry name" value="SIX1_SD"/>
    <property type="match status" value="1"/>
</dbReference>
<dbReference type="GO" id="GO:0000981">
    <property type="term" value="F:DNA-binding transcription factor activity, RNA polymerase II-specific"/>
    <property type="evidence" value="ECO:0007669"/>
    <property type="project" value="TreeGrafter"/>
</dbReference>
<dbReference type="PANTHER" id="PTHR10390">
    <property type="entry name" value="HOMEOBOX PROTEIN SIX"/>
    <property type="match status" value="1"/>
</dbReference>
<feature type="region of interest" description="Disordered" evidence="9">
    <location>
        <begin position="319"/>
        <end position="338"/>
    </location>
</feature>
<dbReference type="GO" id="GO:0005634">
    <property type="term" value="C:nucleus"/>
    <property type="evidence" value="ECO:0007669"/>
    <property type="project" value="UniProtKB-SubCell"/>
</dbReference>
<dbReference type="KEGG" id="bbis:104987621"/>
<evidence type="ECO:0000256" key="3">
    <source>
        <dbReference type="ARBA" id="ARBA00022473"/>
    </source>
</evidence>
<evidence type="ECO:0000259" key="10">
    <source>
        <dbReference type="PROSITE" id="PS50071"/>
    </source>
</evidence>
<evidence type="ECO:0000313" key="12">
    <source>
        <dbReference type="RefSeq" id="XP_010836954.1"/>
    </source>
</evidence>
<reference evidence="12" key="1">
    <citation type="submission" date="2025-08" db="UniProtKB">
        <authorList>
            <consortium name="RefSeq"/>
        </authorList>
    </citation>
    <scope>IDENTIFICATION</scope>
    <source>
        <tissue evidence="12">Blood</tissue>
    </source>
</reference>
<evidence type="ECO:0000256" key="4">
    <source>
        <dbReference type="ARBA" id="ARBA00023125"/>
    </source>
</evidence>
<dbReference type="GO" id="GO:0007420">
    <property type="term" value="P:brain development"/>
    <property type="evidence" value="ECO:0007669"/>
    <property type="project" value="TreeGrafter"/>
</dbReference>
<dbReference type="AlphaFoldDB" id="A0A6P3HCT5"/>
<keyword evidence="4 7" id="KW-0238">DNA-binding</keyword>
<protein>
    <submittedName>
        <fullName evidence="12">Homeobox protein SIX3</fullName>
    </submittedName>
</protein>
<dbReference type="PANTHER" id="PTHR10390:SF31">
    <property type="entry name" value="HOMEOBOX PROTEIN SIX3"/>
    <property type="match status" value="1"/>
</dbReference>
<dbReference type="InterPro" id="IPR001356">
    <property type="entry name" value="HD"/>
</dbReference>
<keyword evidence="3" id="KW-0217">Developmental protein</keyword>
<evidence type="ECO:0000256" key="2">
    <source>
        <dbReference type="ARBA" id="ARBA00008161"/>
    </source>
</evidence>
<evidence type="ECO:0000256" key="5">
    <source>
        <dbReference type="ARBA" id="ARBA00023155"/>
    </source>
</evidence>
<comment type="similarity">
    <text evidence="2">Belongs to the SIX/Sine oculis homeobox family.</text>
</comment>
<feature type="compositionally biased region" description="Low complexity" evidence="9">
    <location>
        <begin position="380"/>
        <end position="396"/>
    </location>
</feature>
<dbReference type="SUPFAM" id="SSF46689">
    <property type="entry name" value="Homeodomain-like"/>
    <property type="match status" value="1"/>
</dbReference>
<feature type="region of interest" description="Disordered" evidence="9">
    <location>
        <begin position="1"/>
        <end position="30"/>
    </location>
</feature>
<evidence type="ECO:0000256" key="8">
    <source>
        <dbReference type="RuleBase" id="RU000682"/>
    </source>
</evidence>
<comment type="subcellular location">
    <subcellularLocation>
        <location evidence="1 7 8">Nucleus</location>
    </subcellularLocation>
</comment>
<dbReference type="Proteomes" id="UP000515208">
    <property type="component" value="Unplaced"/>
</dbReference>
<evidence type="ECO:0000256" key="9">
    <source>
        <dbReference type="SAM" id="MobiDB-lite"/>
    </source>
</evidence>
<keyword evidence="6 7" id="KW-0539">Nucleus</keyword>
<evidence type="ECO:0000256" key="7">
    <source>
        <dbReference type="PROSITE-ProRule" id="PRU00108"/>
    </source>
</evidence>
<dbReference type="GO" id="GO:0005667">
    <property type="term" value="C:transcription regulator complex"/>
    <property type="evidence" value="ECO:0007669"/>
    <property type="project" value="TreeGrafter"/>
</dbReference>
<dbReference type="CTD" id="6496"/>
<evidence type="ECO:0000256" key="6">
    <source>
        <dbReference type="ARBA" id="ARBA00023242"/>
    </source>
</evidence>
<keyword evidence="11" id="KW-1185">Reference proteome</keyword>
<dbReference type="GO" id="GO:0001654">
    <property type="term" value="P:eye development"/>
    <property type="evidence" value="ECO:0007669"/>
    <property type="project" value="TreeGrafter"/>
</dbReference>
<dbReference type="Pfam" id="PF00046">
    <property type="entry name" value="Homeodomain"/>
    <property type="match status" value="1"/>
</dbReference>
<dbReference type="RefSeq" id="XP_010836954.1">
    <property type="nucleotide sequence ID" value="XM_010838652.1"/>
</dbReference>
<feature type="domain" description="Homeobox" evidence="10">
    <location>
        <begin position="291"/>
        <end position="351"/>
    </location>
</feature>
<dbReference type="Gene3D" id="1.10.10.60">
    <property type="entry name" value="Homeodomain-like"/>
    <property type="match status" value="1"/>
</dbReference>
<feature type="DNA-binding region" description="Homeobox" evidence="7">
    <location>
        <begin position="293"/>
        <end position="352"/>
    </location>
</feature>
<feature type="compositionally biased region" description="Polar residues" evidence="9">
    <location>
        <begin position="403"/>
        <end position="419"/>
    </location>
</feature>
<dbReference type="InterPro" id="IPR009057">
    <property type="entry name" value="Homeodomain-like_sf"/>
</dbReference>
<dbReference type="FunFam" id="1.10.10.60:FF:000046">
    <property type="entry name" value="SIX homeobox 3"/>
    <property type="match status" value="1"/>
</dbReference>
<dbReference type="CDD" id="cd00086">
    <property type="entry name" value="homeodomain"/>
    <property type="match status" value="1"/>
</dbReference>
<dbReference type="InterPro" id="IPR031701">
    <property type="entry name" value="SIX1_SD"/>
</dbReference>
<name>A0A6P3HCT5_BISBB</name>
<keyword evidence="5 7" id="KW-0371">Homeobox</keyword>
<evidence type="ECO:0000256" key="1">
    <source>
        <dbReference type="ARBA" id="ARBA00004123"/>
    </source>
</evidence>
<evidence type="ECO:0000313" key="11">
    <source>
        <dbReference type="Proteomes" id="UP000515208"/>
    </source>
</evidence>
<sequence>MDLDPHADASGPSCPDRGPRTPSPLLSPPPLSSLAVGGAVAQDRAKLFLFEDVGGRGAFGGRWGSLGRAGCREVCAASREAAFERLRGGPDHGPAPASLNLGGRTSVAPQDKLAYGDERGQSVFLAFLFEICKVVLVSVPHPQICIGIAHIGRKRRPDVHTVCKPCWLRCPSASPWGLAPGLHATLEETGDIERLGRFLWSLPVAPGACEAINKHESILRARAVVAFHTGNFRDLYHILENHKFTKESHGKLQAMWLEAHYQEAEKLRGRPLGPVDKYRVRKKFPLPRTIWDGEQKTHCFKERTRSLLREWYLQDPYPNPSKKRELAQATGLTPTQVGNWFKNRRQRDRAAAAKNRLQHQAIGPSGMRSLAEPGCPTHGSAESPSTAASPTTSVSSLTERADTGTSILSVTSSDSECDV</sequence>
<feature type="region of interest" description="Disordered" evidence="9">
    <location>
        <begin position="345"/>
        <end position="419"/>
    </location>
</feature>
<dbReference type="SMART" id="SM00389">
    <property type="entry name" value="HOX"/>
    <property type="match status" value="1"/>
</dbReference>
<dbReference type="PROSITE" id="PS50071">
    <property type="entry name" value="HOMEOBOX_2"/>
    <property type="match status" value="1"/>
</dbReference>
<dbReference type="GeneID" id="104987621"/>